<comment type="similarity">
    <text evidence="1 6">Belongs to the universal ribosomal protein uS7 family.</text>
</comment>
<dbReference type="HAMAP" id="MF_00480_B">
    <property type="entry name" value="Ribosomal_uS7_B"/>
    <property type="match status" value="1"/>
</dbReference>
<dbReference type="InterPro" id="IPR005717">
    <property type="entry name" value="Ribosomal_uS7_bac/org-type"/>
</dbReference>
<gene>
    <name evidence="6" type="primary">rpsG</name>
    <name evidence="8" type="ORF">COV05_03630</name>
</gene>
<dbReference type="GO" id="GO:0006412">
    <property type="term" value="P:translation"/>
    <property type="evidence" value="ECO:0007669"/>
    <property type="project" value="UniProtKB-UniRule"/>
</dbReference>
<feature type="domain" description="Small ribosomal subunit protein uS7" evidence="7">
    <location>
        <begin position="2"/>
        <end position="148"/>
    </location>
</feature>
<evidence type="ECO:0000256" key="1">
    <source>
        <dbReference type="ARBA" id="ARBA00007151"/>
    </source>
</evidence>
<sequence length="156" mass="17721">MRGKQAPKRELTPDPKYANVYVTKLINYIMQDGKKSTAQKVVYDAFTLIAEKTQENPLEVFERAMKNVMPSLEVKSRRVGGANYQVPMSVRGDRRYVLAYRWVITAARAKKGRPMAVKLSDELIAAANSEGDAIKKKQDVQRMAEANRAFAHFARR</sequence>
<dbReference type="FunFam" id="1.10.455.10:FF:000001">
    <property type="entry name" value="30S ribosomal protein S7"/>
    <property type="match status" value="1"/>
</dbReference>
<dbReference type="EMBL" id="PFEU01000017">
    <property type="protein sequence ID" value="PJE76646.1"/>
    <property type="molecule type" value="Genomic_DNA"/>
</dbReference>
<evidence type="ECO:0000313" key="8">
    <source>
        <dbReference type="EMBL" id="PJE76646.1"/>
    </source>
</evidence>
<organism evidence="8 9">
    <name type="scientific">Candidatus Uhrbacteria bacterium CG10_big_fil_rev_8_21_14_0_10_48_16</name>
    <dbReference type="NCBI Taxonomy" id="1975038"/>
    <lineage>
        <taxon>Bacteria</taxon>
        <taxon>Candidatus Uhriibacteriota</taxon>
    </lineage>
</organism>
<dbReference type="NCBIfam" id="TIGR01029">
    <property type="entry name" value="rpsG_bact"/>
    <property type="match status" value="1"/>
</dbReference>
<dbReference type="PANTHER" id="PTHR11205">
    <property type="entry name" value="RIBOSOMAL PROTEIN S7"/>
    <property type="match status" value="1"/>
</dbReference>
<dbReference type="AlphaFoldDB" id="A0A2M8LGW7"/>
<evidence type="ECO:0000259" key="7">
    <source>
        <dbReference type="Pfam" id="PF00177"/>
    </source>
</evidence>
<evidence type="ECO:0000256" key="3">
    <source>
        <dbReference type="ARBA" id="ARBA00022884"/>
    </source>
</evidence>
<dbReference type="Proteomes" id="UP000231436">
    <property type="component" value="Unassembled WGS sequence"/>
</dbReference>
<dbReference type="InterPro" id="IPR036823">
    <property type="entry name" value="Ribosomal_uS7_dom_sf"/>
</dbReference>
<keyword evidence="6" id="KW-0820">tRNA-binding</keyword>
<dbReference type="SUPFAM" id="SSF47973">
    <property type="entry name" value="Ribosomal protein S7"/>
    <property type="match status" value="1"/>
</dbReference>
<keyword evidence="5 6" id="KW-0687">Ribonucleoprotein</keyword>
<comment type="subunit">
    <text evidence="6">Part of the 30S ribosomal subunit. Contacts proteins S9 and S11.</text>
</comment>
<evidence type="ECO:0000256" key="4">
    <source>
        <dbReference type="ARBA" id="ARBA00022980"/>
    </source>
</evidence>
<evidence type="ECO:0000256" key="5">
    <source>
        <dbReference type="ARBA" id="ARBA00023274"/>
    </source>
</evidence>
<dbReference type="CDD" id="cd14869">
    <property type="entry name" value="uS7_Bacteria"/>
    <property type="match status" value="1"/>
</dbReference>
<dbReference type="GO" id="GO:0003735">
    <property type="term" value="F:structural constituent of ribosome"/>
    <property type="evidence" value="ECO:0007669"/>
    <property type="project" value="InterPro"/>
</dbReference>
<dbReference type="Gene3D" id="1.10.455.10">
    <property type="entry name" value="Ribosomal protein S7 domain"/>
    <property type="match status" value="1"/>
</dbReference>
<reference evidence="9" key="1">
    <citation type="submission" date="2017-09" db="EMBL/GenBank/DDBJ databases">
        <title>Depth-based differentiation of microbial function through sediment-hosted aquifers and enrichment of novel symbionts in the deep terrestrial subsurface.</title>
        <authorList>
            <person name="Probst A.J."/>
            <person name="Ladd B."/>
            <person name="Jarett J.K."/>
            <person name="Geller-Mcgrath D.E."/>
            <person name="Sieber C.M.K."/>
            <person name="Emerson J.B."/>
            <person name="Anantharaman K."/>
            <person name="Thomas B.C."/>
            <person name="Malmstrom R."/>
            <person name="Stieglmeier M."/>
            <person name="Klingl A."/>
            <person name="Woyke T."/>
            <person name="Ryan C.M."/>
            <person name="Banfield J.F."/>
        </authorList>
    </citation>
    <scope>NUCLEOTIDE SEQUENCE [LARGE SCALE GENOMIC DNA]</scope>
</reference>
<dbReference type="GO" id="GO:0019843">
    <property type="term" value="F:rRNA binding"/>
    <property type="evidence" value="ECO:0007669"/>
    <property type="project" value="UniProtKB-UniRule"/>
</dbReference>
<keyword evidence="2 6" id="KW-0699">rRNA-binding</keyword>
<dbReference type="PIRSF" id="PIRSF002122">
    <property type="entry name" value="RPS7p_RPS7a_RPS5e_RPS7o"/>
    <property type="match status" value="1"/>
</dbReference>
<comment type="caution">
    <text evidence="8">The sequence shown here is derived from an EMBL/GenBank/DDBJ whole genome shotgun (WGS) entry which is preliminary data.</text>
</comment>
<dbReference type="InterPro" id="IPR023798">
    <property type="entry name" value="Ribosomal_uS7_dom"/>
</dbReference>
<proteinExistence type="inferred from homology"/>
<protein>
    <recommendedName>
        <fullName evidence="6">Small ribosomal subunit protein uS7</fullName>
    </recommendedName>
</protein>
<dbReference type="InterPro" id="IPR000235">
    <property type="entry name" value="Ribosomal_uS7"/>
</dbReference>
<name>A0A2M8LGW7_9BACT</name>
<comment type="function">
    <text evidence="6">One of the primary rRNA binding proteins, it binds directly to 16S rRNA where it nucleates assembly of the head domain of the 30S subunit. Is located at the subunit interface close to the decoding center, probably blocks exit of the E-site tRNA.</text>
</comment>
<dbReference type="GO" id="GO:0015935">
    <property type="term" value="C:small ribosomal subunit"/>
    <property type="evidence" value="ECO:0007669"/>
    <property type="project" value="InterPro"/>
</dbReference>
<accession>A0A2M8LGW7</accession>
<evidence type="ECO:0000256" key="6">
    <source>
        <dbReference type="HAMAP-Rule" id="MF_00480"/>
    </source>
</evidence>
<keyword evidence="4 6" id="KW-0689">Ribosomal protein</keyword>
<evidence type="ECO:0000256" key="2">
    <source>
        <dbReference type="ARBA" id="ARBA00022730"/>
    </source>
</evidence>
<dbReference type="Pfam" id="PF00177">
    <property type="entry name" value="Ribosomal_S7"/>
    <property type="match status" value="1"/>
</dbReference>
<dbReference type="GO" id="GO:0000049">
    <property type="term" value="F:tRNA binding"/>
    <property type="evidence" value="ECO:0007669"/>
    <property type="project" value="UniProtKB-UniRule"/>
</dbReference>
<evidence type="ECO:0000313" key="9">
    <source>
        <dbReference type="Proteomes" id="UP000231436"/>
    </source>
</evidence>
<keyword evidence="3 6" id="KW-0694">RNA-binding</keyword>